<name>A0A2D3WNR1_9BACT</name>
<dbReference type="NCBIfam" id="TIGR00278">
    <property type="entry name" value="membrane protein insertion efficiency factor YidD"/>
    <property type="match status" value="1"/>
</dbReference>
<organism evidence="1 2">
    <name type="scientific">Sulfuricurvum kujiense</name>
    <dbReference type="NCBI Taxonomy" id="148813"/>
    <lineage>
        <taxon>Bacteria</taxon>
        <taxon>Pseudomonadati</taxon>
        <taxon>Campylobacterota</taxon>
        <taxon>Epsilonproteobacteria</taxon>
        <taxon>Campylobacterales</taxon>
        <taxon>Sulfurimonadaceae</taxon>
        <taxon>Sulfuricurvum</taxon>
    </lineage>
</organism>
<dbReference type="AlphaFoldDB" id="A0A2D3WNR1"/>
<evidence type="ECO:0000313" key="1">
    <source>
        <dbReference type="EMBL" id="DAB38879.1"/>
    </source>
</evidence>
<sequence>MIRIFFLKLLWLYRHSFSLVTRGACRHYPSCSEYALWQFERNTLPRAFSSTFLRILRCNQLFSGGIDYPIINKPMLKPSELSINTIKYWFVPYQQNYFLIKNFKFKGSQC</sequence>
<dbReference type="EMBL" id="DLUI01000058">
    <property type="protein sequence ID" value="DAB38879.1"/>
    <property type="molecule type" value="Genomic_DNA"/>
</dbReference>
<dbReference type="InterPro" id="IPR002696">
    <property type="entry name" value="Membr_insert_effic_factor_YidD"/>
</dbReference>
<dbReference type="PANTHER" id="PTHR33383:SF1">
    <property type="entry name" value="MEMBRANE PROTEIN INSERTION EFFICIENCY FACTOR-RELATED"/>
    <property type="match status" value="1"/>
</dbReference>
<dbReference type="SMART" id="SM01234">
    <property type="entry name" value="Haemolytic"/>
    <property type="match status" value="1"/>
</dbReference>
<dbReference type="PANTHER" id="PTHR33383">
    <property type="entry name" value="MEMBRANE PROTEIN INSERTION EFFICIENCY FACTOR-RELATED"/>
    <property type="match status" value="1"/>
</dbReference>
<evidence type="ECO:0000313" key="2">
    <source>
        <dbReference type="Proteomes" id="UP000228859"/>
    </source>
</evidence>
<protein>
    <submittedName>
        <fullName evidence="1">Membrane protein insertion efficiency factor YidD</fullName>
    </submittedName>
</protein>
<dbReference type="Proteomes" id="UP000228859">
    <property type="component" value="Unassembled WGS sequence"/>
</dbReference>
<gene>
    <name evidence="1" type="primary">yidD</name>
    <name evidence="1" type="ORF">CFH83_03655</name>
</gene>
<accession>A0A2D3WNR1</accession>
<dbReference type="RefSeq" id="WP_294895729.1">
    <property type="nucleotide sequence ID" value="NZ_DLUI01000058.1"/>
</dbReference>
<dbReference type="Pfam" id="PF01809">
    <property type="entry name" value="YidD"/>
    <property type="match status" value="1"/>
</dbReference>
<comment type="caution">
    <text evidence="1">The sequence shown here is derived from an EMBL/GenBank/DDBJ whole genome shotgun (WGS) entry which is preliminary data.</text>
</comment>
<proteinExistence type="predicted"/>
<reference evidence="1 2" key="1">
    <citation type="journal article" date="2017" name="Front. Microbiol.">
        <title>Comparative Genomic Analysis of the Class Epsilonproteobacteria and Proposed Reclassification to Epsilonbacteraeota (phyl. nov.).</title>
        <authorList>
            <person name="Waite D.W."/>
            <person name="Vanwonterghem I."/>
            <person name="Rinke C."/>
            <person name="Parks D.H."/>
            <person name="Zhang Y."/>
            <person name="Takai K."/>
            <person name="Sievert S.M."/>
            <person name="Simon J."/>
            <person name="Campbell B.J."/>
            <person name="Hanson T.E."/>
            <person name="Woyke T."/>
            <person name="Klotz M.G."/>
            <person name="Hugenholtz P."/>
        </authorList>
    </citation>
    <scope>NUCLEOTIDE SEQUENCE [LARGE SCALE GENOMIC DNA]</scope>
    <source>
        <strain evidence="1">UBA12443</strain>
    </source>
</reference>